<organism evidence="2 3">
    <name type="scientific">Cyanidium caldarium</name>
    <name type="common">Red alga</name>
    <dbReference type="NCBI Taxonomy" id="2771"/>
    <lineage>
        <taxon>Eukaryota</taxon>
        <taxon>Rhodophyta</taxon>
        <taxon>Bangiophyceae</taxon>
        <taxon>Cyanidiales</taxon>
        <taxon>Cyanidiaceae</taxon>
        <taxon>Cyanidium</taxon>
    </lineage>
</organism>
<dbReference type="AlphaFoldDB" id="A0AAV9IYY2"/>
<evidence type="ECO:0008006" key="4">
    <source>
        <dbReference type="Google" id="ProtNLM"/>
    </source>
</evidence>
<evidence type="ECO:0000313" key="2">
    <source>
        <dbReference type="EMBL" id="KAK4537502.1"/>
    </source>
</evidence>
<feature type="compositionally biased region" description="Low complexity" evidence="1">
    <location>
        <begin position="140"/>
        <end position="155"/>
    </location>
</feature>
<feature type="region of interest" description="Disordered" evidence="1">
    <location>
        <begin position="98"/>
        <end position="196"/>
    </location>
</feature>
<accession>A0AAV9IYY2</accession>
<keyword evidence="3" id="KW-1185">Reference proteome</keyword>
<name>A0AAV9IYY2_CYACA</name>
<dbReference type="EMBL" id="JANCYW010000012">
    <property type="protein sequence ID" value="KAK4537502.1"/>
    <property type="molecule type" value="Genomic_DNA"/>
</dbReference>
<gene>
    <name evidence="2" type="ORF">CDCA_CDCA12G3527</name>
</gene>
<dbReference type="Proteomes" id="UP001301350">
    <property type="component" value="Unassembled WGS sequence"/>
</dbReference>
<protein>
    <recommendedName>
        <fullName evidence="4">CCT domain-containing protein</fullName>
    </recommendedName>
</protein>
<evidence type="ECO:0000313" key="3">
    <source>
        <dbReference type="Proteomes" id="UP001301350"/>
    </source>
</evidence>
<feature type="compositionally biased region" description="Polar residues" evidence="1">
    <location>
        <begin position="359"/>
        <end position="369"/>
    </location>
</feature>
<evidence type="ECO:0000256" key="1">
    <source>
        <dbReference type="SAM" id="MobiDB-lite"/>
    </source>
</evidence>
<sequence>MEDTSRDLKEDAVSMEDSILDMLALHRSDGWLGEEWGHGAAASRAAPTAAGAAREETLWWAASVSSREVNDALRELGVDEVRIPLHCVVPEWALQVPPARADRSRPSDVFGDEEEVDTLPPPFMQAPDASVSLAAKPTSHRSSASSVTSSNASSRADARRAAVEDVSAGRAPTQHQLRSATRRRGAAPRSLDTRSQRAALALSSPITPAGEMPTATSAAACAACTAASSPAHLSERAPAGPLAPRVQPLFDATSIGVLPAAAATAIVRPAHFCGHHATITDAALLYSQPTPHLVWSSMGLSAEVMRRYERRQQALRRYRWKKSRRHLFDGARYKSRAKQTLAAARERIGGRFAPVRRTGSPSTQRRSLP</sequence>
<comment type="caution">
    <text evidence="2">The sequence shown here is derived from an EMBL/GenBank/DDBJ whole genome shotgun (WGS) entry which is preliminary data.</text>
</comment>
<proteinExistence type="predicted"/>
<reference evidence="2 3" key="1">
    <citation type="submission" date="2022-07" db="EMBL/GenBank/DDBJ databases">
        <title>Genome-wide signatures of adaptation to extreme environments.</title>
        <authorList>
            <person name="Cho C.H."/>
            <person name="Yoon H.S."/>
        </authorList>
    </citation>
    <scope>NUCLEOTIDE SEQUENCE [LARGE SCALE GENOMIC DNA]</scope>
    <source>
        <strain evidence="2 3">DBV 063 E5</strain>
    </source>
</reference>
<feature type="region of interest" description="Disordered" evidence="1">
    <location>
        <begin position="350"/>
        <end position="369"/>
    </location>
</feature>